<sequence>MKKMALLILGLTLVFALAACGSKEDKETTATPTPAAETGGTTGNTTGQNITLKASNFKFNEAEYRVKKGEAVTITLDNEQGMHGAAIKEFDVNLKKNGETITFTPDKAGSFPIICSIQCGAGHSTMKSTLIVE</sequence>
<dbReference type="SUPFAM" id="SSF49503">
    <property type="entry name" value="Cupredoxins"/>
    <property type="match status" value="1"/>
</dbReference>
<name>A0ABS4J2I4_9BACL</name>
<evidence type="ECO:0000256" key="2">
    <source>
        <dbReference type="SAM" id="SignalP"/>
    </source>
</evidence>
<evidence type="ECO:0000313" key="3">
    <source>
        <dbReference type="EMBL" id="MBP1993520.1"/>
    </source>
</evidence>
<feature type="chain" id="PRO_5046268214" evidence="2">
    <location>
        <begin position="19"/>
        <end position="133"/>
    </location>
</feature>
<feature type="region of interest" description="Disordered" evidence="1">
    <location>
        <begin position="26"/>
        <end position="47"/>
    </location>
</feature>
<dbReference type="RefSeq" id="WP_209975409.1">
    <property type="nucleotide sequence ID" value="NZ_JAGGLB010000019.1"/>
</dbReference>
<reference evidence="3 4" key="1">
    <citation type="submission" date="2021-03" db="EMBL/GenBank/DDBJ databases">
        <title>Genomic Encyclopedia of Type Strains, Phase IV (KMG-IV): sequencing the most valuable type-strain genomes for metagenomic binning, comparative biology and taxonomic classification.</title>
        <authorList>
            <person name="Goeker M."/>
        </authorList>
    </citation>
    <scope>NUCLEOTIDE SEQUENCE [LARGE SCALE GENOMIC DNA]</scope>
    <source>
        <strain evidence="3 4">DSM 26048</strain>
    </source>
</reference>
<evidence type="ECO:0000256" key="1">
    <source>
        <dbReference type="SAM" id="MobiDB-lite"/>
    </source>
</evidence>
<dbReference type="Proteomes" id="UP001519287">
    <property type="component" value="Unassembled WGS sequence"/>
</dbReference>
<feature type="compositionally biased region" description="Low complexity" evidence="1">
    <location>
        <begin position="29"/>
        <end position="47"/>
    </location>
</feature>
<proteinExistence type="predicted"/>
<dbReference type="Gene3D" id="2.60.40.420">
    <property type="entry name" value="Cupredoxins - blue copper proteins"/>
    <property type="match status" value="1"/>
</dbReference>
<organism evidence="3 4">
    <name type="scientific">Paenibacillus eucommiae</name>
    <dbReference type="NCBI Taxonomy" id="1355755"/>
    <lineage>
        <taxon>Bacteria</taxon>
        <taxon>Bacillati</taxon>
        <taxon>Bacillota</taxon>
        <taxon>Bacilli</taxon>
        <taxon>Bacillales</taxon>
        <taxon>Paenibacillaceae</taxon>
        <taxon>Paenibacillus</taxon>
    </lineage>
</organism>
<comment type="caution">
    <text evidence="3">The sequence shown here is derived from an EMBL/GenBank/DDBJ whole genome shotgun (WGS) entry which is preliminary data.</text>
</comment>
<protein>
    <submittedName>
        <fullName evidence="3">Cytochrome c oxidase subunit 2</fullName>
    </submittedName>
</protein>
<dbReference type="InterPro" id="IPR008972">
    <property type="entry name" value="Cupredoxin"/>
</dbReference>
<accession>A0ABS4J2I4</accession>
<keyword evidence="2" id="KW-0732">Signal</keyword>
<dbReference type="EMBL" id="JAGGLB010000019">
    <property type="protein sequence ID" value="MBP1993520.1"/>
    <property type="molecule type" value="Genomic_DNA"/>
</dbReference>
<keyword evidence="4" id="KW-1185">Reference proteome</keyword>
<feature type="signal peptide" evidence="2">
    <location>
        <begin position="1"/>
        <end position="18"/>
    </location>
</feature>
<evidence type="ECO:0000313" key="4">
    <source>
        <dbReference type="Proteomes" id="UP001519287"/>
    </source>
</evidence>
<gene>
    <name evidence="3" type="ORF">J2Z66_005142</name>
</gene>
<dbReference type="PROSITE" id="PS51257">
    <property type="entry name" value="PROKAR_LIPOPROTEIN"/>
    <property type="match status" value="1"/>
</dbReference>